<dbReference type="InterPro" id="IPR050832">
    <property type="entry name" value="Bact_Acetyltransf"/>
</dbReference>
<dbReference type="Pfam" id="PF00583">
    <property type="entry name" value="Acetyltransf_1"/>
    <property type="match status" value="1"/>
</dbReference>
<protein>
    <submittedName>
        <fullName evidence="4">GNAT family N-acetyltransferase</fullName>
    </submittedName>
</protein>
<keyword evidence="5" id="KW-1185">Reference proteome</keyword>
<dbReference type="InterPro" id="IPR016181">
    <property type="entry name" value="Acyl_CoA_acyltransferase"/>
</dbReference>
<dbReference type="EMBL" id="VUNG01000033">
    <property type="protein sequence ID" value="MST85266.1"/>
    <property type="molecule type" value="Genomic_DNA"/>
</dbReference>
<dbReference type="GO" id="GO:0016747">
    <property type="term" value="F:acyltransferase activity, transferring groups other than amino-acyl groups"/>
    <property type="evidence" value="ECO:0007669"/>
    <property type="project" value="InterPro"/>
</dbReference>
<gene>
    <name evidence="4" type="ORF">FYJ73_11420</name>
</gene>
<dbReference type="AlphaFoldDB" id="A0A7K0KH50"/>
<keyword evidence="1 4" id="KW-0808">Transferase</keyword>
<dbReference type="CDD" id="cd04301">
    <property type="entry name" value="NAT_SF"/>
    <property type="match status" value="1"/>
</dbReference>
<evidence type="ECO:0000313" key="5">
    <source>
        <dbReference type="Proteomes" id="UP000438914"/>
    </source>
</evidence>
<dbReference type="PROSITE" id="PS51186">
    <property type="entry name" value="GNAT"/>
    <property type="match status" value="1"/>
</dbReference>
<sequence>MEYKYKIDVASIEDTETLVRFQLAMAKESEGTELDYEIVREGVKAGIADDSKATYLVARNDNGEVLGSLMLTTEWSDWNNCNYYWIQSVYVRPENRHQGVFKELFDFAKAIAQSEGASALRLYVDCNNFNAQKVYQSLGMHESHYLMYEL</sequence>
<evidence type="ECO:0000256" key="1">
    <source>
        <dbReference type="ARBA" id="ARBA00022679"/>
    </source>
</evidence>
<dbReference type="Gene3D" id="3.40.630.30">
    <property type="match status" value="1"/>
</dbReference>
<keyword evidence="2" id="KW-0012">Acyltransferase</keyword>
<dbReference type="SUPFAM" id="SSF55729">
    <property type="entry name" value="Acyl-CoA N-acyltransferases (Nat)"/>
    <property type="match status" value="1"/>
</dbReference>
<reference evidence="4 5" key="1">
    <citation type="submission" date="2019-08" db="EMBL/GenBank/DDBJ databases">
        <title>In-depth cultivation of the pig gut microbiome towards novel bacterial diversity and tailored functional studies.</title>
        <authorList>
            <person name="Wylensek D."/>
            <person name="Hitch T.C.A."/>
            <person name="Clavel T."/>
        </authorList>
    </citation>
    <scope>NUCLEOTIDE SEQUENCE [LARGE SCALE GENOMIC DNA]</scope>
    <source>
        <strain evidence="4 5">LKV-178-WT-2A</strain>
    </source>
</reference>
<proteinExistence type="predicted"/>
<feature type="domain" description="N-acetyltransferase" evidence="3">
    <location>
        <begin position="5"/>
        <end position="150"/>
    </location>
</feature>
<name>A0A7K0KH50_9BACT</name>
<comment type="caution">
    <text evidence="4">The sequence shown here is derived from an EMBL/GenBank/DDBJ whole genome shotgun (WGS) entry which is preliminary data.</text>
</comment>
<evidence type="ECO:0000256" key="2">
    <source>
        <dbReference type="ARBA" id="ARBA00023315"/>
    </source>
</evidence>
<dbReference type="InterPro" id="IPR000182">
    <property type="entry name" value="GNAT_dom"/>
</dbReference>
<evidence type="ECO:0000259" key="3">
    <source>
        <dbReference type="PROSITE" id="PS51186"/>
    </source>
</evidence>
<organism evidence="4 5">
    <name type="scientific">Hallella mizrahii</name>
    <dbReference type="NCBI Taxonomy" id="2606637"/>
    <lineage>
        <taxon>Bacteria</taxon>
        <taxon>Pseudomonadati</taxon>
        <taxon>Bacteroidota</taxon>
        <taxon>Bacteroidia</taxon>
        <taxon>Bacteroidales</taxon>
        <taxon>Prevotellaceae</taxon>
        <taxon>Hallella</taxon>
    </lineage>
</organism>
<dbReference type="PANTHER" id="PTHR43877:SF2">
    <property type="entry name" value="AMINOALKYLPHOSPHONATE N-ACETYLTRANSFERASE-RELATED"/>
    <property type="match status" value="1"/>
</dbReference>
<accession>A0A7K0KH50</accession>
<dbReference type="PANTHER" id="PTHR43877">
    <property type="entry name" value="AMINOALKYLPHOSPHONATE N-ACETYLTRANSFERASE-RELATED-RELATED"/>
    <property type="match status" value="1"/>
</dbReference>
<evidence type="ECO:0000313" key="4">
    <source>
        <dbReference type="EMBL" id="MST85266.1"/>
    </source>
</evidence>
<dbReference type="Proteomes" id="UP000438914">
    <property type="component" value="Unassembled WGS sequence"/>
</dbReference>